<reference evidence="1" key="1">
    <citation type="journal article" date="2020" name="Stud. Mycol.">
        <title>101 Dothideomycetes genomes: a test case for predicting lifestyles and emergence of pathogens.</title>
        <authorList>
            <person name="Haridas S."/>
            <person name="Albert R."/>
            <person name="Binder M."/>
            <person name="Bloem J."/>
            <person name="Labutti K."/>
            <person name="Salamov A."/>
            <person name="Andreopoulos B."/>
            <person name="Baker S."/>
            <person name="Barry K."/>
            <person name="Bills G."/>
            <person name="Bluhm B."/>
            <person name="Cannon C."/>
            <person name="Castanera R."/>
            <person name="Culley D."/>
            <person name="Daum C."/>
            <person name="Ezra D."/>
            <person name="Gonzalez J."/>
            <person name="Henrissat B."/>
            <person name="Kuo A."/>
            <person name="Liang C."/>
            <person name="Lipzen A."/>
            <person name="Lutzoni F."/>
            <person name="Magnuson J."/>
            <person name="Mondo S."/>
            <person name="Nolan M."/>
            <person name="Ohm R."/>
            <person name="Pangilinan J."/>
            <person name="Park H.-J."/>
            <person name="Ramirez L."/>
            <person name="Alfaro M."/>
            <person name="Sun H."/>
            <person name="Tritt A."/>
            <person name="Yoshinaga Y."/>
            <person name="Zwiers L.-H."/>
            <person name="Turgeon B."/>
            <person name="Goodwin S."/>
            <person name="Spatafora J."/>
            <person name="Crous P."/>
            <person name="Grigoriev I."/>
        </authorList>
    </citation>
    <scope>NUCLEOTIDE SEQUENCE</scope>
    <source>
        <strain evidence="1">CBS 107.79</strain>
    </source>
</reference>
<gene>
    <name evidence="1" type="ORF">BU23DRAFT_567975</name>
</gene>
<evidence type="ECO:0000313" key="2">
    <source>
        <dbReference type="Proteomes" id="UP000800036"/>
    </source>
</evidence>
<protein>
    <submittedName>
        <fullName evidence="1">Uncharacterized protein</fullName>
    </submittedName>
</protein>
<sequence>MATDVFGVQVTPADCRLRSLTVKIDLADYAVATDWDIREVIAAILSQERSKGFRLHVNVLGCWYEKFSFGLLSHLGHQPKMASVMLVTLGVTAKVQLTLASLPNRKPPVCAVEDVGSFLGANGDEWGVFLEEKLGKSP</sequence>
<dbReference type="Proteomes" id="UP000800036">
    <property type="component" value="Unassembled WGS sequence"/>
</dbReference>
<evidence type="ECO:0000313" key="1">
    <source>
        <dbReference type="EMBL" id="KAF1973891.1"/>
    </source>
</evidence>
<organism evidence="1 2">
    <name type="scientific">Bimuria novae-zelandiae CBS 107.79</name>
    <dbReference type="NCBI Taxonomy" id="1447943"/>
    <lineage>
        <taxon>Eukaryota</taxon>
        <taxon>Fungi</taxon>
        <taxon>Dikarya</taxon>
        <taxon>Ascomycota</taxon>
        <taxon>Pezizomycotina</taxon>
        <taxon>Dothideomycetes</taxon>
        <taxon>Pleosporomycetidae</taxon>
        <taxon>Pleosporales</taxon>
        <taxon>Massarineae</taxon>
        <taxon>Didymosphaeriaceae</taxon>
        <taxon>Bimuria</taxon>
    </lineage>
</organism>
<accession>A0A6A5V9L4</accession>
<dbReference type="AlphaFoldDB" id="A0A6A5V9L4"/>
<name>A0A6A5V9L4_9PLEO</name>
<proteinExistence type="predicted"/>
<dbReference type="OrthoDB" id="10442351at2759"/>
<dbReference type="EMBL" id="ML976678">
    <property type="protein sequence ID" value="KAF1973891.1"/>
    <property type="molecule type" value="Genomic_DNA"/>
</dbReference>
<keyword evidence="2" id="KW-1185">Reference proteome</keyword>